<accession>A0A4U0EY07</accession>
<feature type="domain" description="Secretion system C-terminal sorting" evidence="2">
    <location>
        <begin position="511"/>
        <end position="583"/>
    </location>
</feature>
<feature type="domain" description="DUF7619" evidence="3">
    <location>
        <begin position="360"/>
        <end position="494"/>
    </location>
</feature>
<evidence type="ECO:0000313" key="5">
    <source>
        <dbReference type="Proteomes" id="UP000307657"/>
    </source>
</evidence>
<keyword evidence="1" id="KW-0732">Signal</keyword>
<dbReference type="Proteomes" id="UP000307657">
    <property type="component" value="Unassembled WGS sequence"/>
</dbReference>
<dbReference type="InterPro" id="IPR055353">
    <property type="entry name" value="DUF7619"/>
</dbReference>
<dbReference type="EMBL" id="SUPL01000003">
    <property type="protein sequence ID" value="TJY36284.1"/>
    <property type="molecule type" value="Genomic_DNA"/>
</dbReference>
<proteinExistence type="predicted"/>
<dbReference type="AlphaFoldDB" id="A0A4U0EY07"/>
<evidence type="ECO:0000259" key="2">
    <source>
        <dbReference type="Pfam" id="PF18962"/>
    </source>
</evidence>
<organism evidence="4 5">
    <name type="scientific">Pontimicrobium aquaticum</name>
    <dbReference type="NCBI Taxonomy" id="2565367"/>
    <lineage>
        <taxon>Bacteria</taxon>
        <taxon>Pseudomonadati</taxon>
        <taxon>Bacteroidota</taxon>
        <taxon>Flavobacteriia</taxon>
        <taxon>Flavobacteriales</taxon>
        <taxon>Flavobacteriaceae</taxon>
        <taxon>Pontimicrobium</taxon>
    </lineage>
</organism>
<dbReference type="NCBIfam" id="TIGR04183">
    <property type="entry name" value="Por_Secre_tail"/>
    <property type="match status" value="1"/>
</dbReference>
<evidence type="ECO:0000313" key="4">
    <source>
        <dbReference type="EMBL" id="TJY36284.1"/>
    </source>
</evidence>
<dbReference type="InterPro" id="IPR026444">
    <property type="entry name" value="Secre_tail"/>
</dbReference>
<dbReference type="Pfam" id="PF18962">
    <property type="entry name" value="Por_Secre_tail"/>
    <property type="match status" value="1"/>
</dbReference>
<comment type="caution">
    <text evidence="4">The sequence shown here is derived from an EMBL/GenBank/DDBJ whole genome shotgun (WGS) entry which is preliminary data.</text>
</comment>
<dbReference type="Pfam" id="PF24595">
    <property type="entry name" value="DUF7619"/>
    <property type="match status" value="1"/>
</dbReference>
<name>A0A4U0EY07_9FLAO</name>
<reference evidence="4 5" key="1">
    <citation type="submission" date="2019-04" db="EMBL/GenBank/DDBJ databases">
        <title>Lacinutrix sp. nov., isolated from marine water.</title>
        <authorList>
            <person name="Kim W."/>
        </authorList>
    </citation>
    <scope>NUCLEOTIDE SEQUENCE [LARGE SCALE GENOMIC DNA]</scope>
    <source>
        <strain evidence="4 5">CAU 1491</strain>
    </source>
</reference>
<dbReference type="OrthoDB" id="1110367at2"/>
<sequence>MKREVLFIVLVVFSWATIYGQTEVQNPPPPGYWPFYFCDDDYDEITTFDLTMVESYIVGDEYINDFDFYYFNKESGISSLIPIEDPINYTNSTNPDETVMIRRIEISTGYTYDIYPEIFVLPPLIINKPSPLAMCNINNNGFNTFKLQLKNDEILSGLDQSLVSITYHESVEDAENNINSLDENSYTNSVAFQQKIFPRLTYNIFDNRYLIYPGCYSITELDLIVSQDSQDYCEDIEILLYSDTSPRPGFNYVNHLIVKNTGTEAVTSGTVEFAYDSLLTFNSVSNVDSNDNVTPTSNGFTLNFNNLNVGEEKEIDISMYVPTSVSLDTKLTNSAVYTGADFNQDNNTFDLSEIVIGSFDPNDIMESHGPKIQFNEFTESDYLYYTIRFQNVGTADAINVRIENELDSELDESTFQLLASSHTNNLNRLGKKLTWTFNNIHLPSEDMNEPESHGFVYYKIKPKAGFTVGDIIPNTAAIYFDFNEPVITNTFQTEFEERLSVGKNSFLDSNLYPNPASDYINIEFKNNSEKNIEIFDVQGKLIMKKETQLKEIQINISNLVEGLYFVKIKDDLDGGAVIKKIIIK</sequence>
<evidence type="ECO:0000256" key="1">
    <source>
        <dbReference type="ARBA" id="ARBA00022729"/>
    </source>
</evidence>
<dbReference type="RefSeq" id="WP_136842264.1">
    <property type="nucleotide sequence ID" value="NZ_SUPL01000003.1"/>
</dbReference>
<keyword evidence="5" id="KW-1185">Reference proteome</keyword>
<gene>
    <name evidence="4" type="ORF">E5167_06350</name>
</gene>
<protein>
    <submittedName>
        <fullName evidence="4">T9SS type A sorting domain-containing protein</fullName>
    </submittedName>
</protein>
<evidence type="ECO:0000259" key="3">
    <source>
        <dbReference type="Pfam" id="PF24595"/>
    </source>
</evidence>